<dbReference type="STRING" id="151549.A0A4C1SQI7"/>
<dbReference type="AlphaFoldDB" id="A0A4C1SQI7"/>
<dbReference type="EMBL" id="BGZK01007535">
    <property type="protein sequence ID" value="GBP04419.1"/>
    <property type="molecule type" value="Genomic_DNA"/>
</dbReference>
<sequence>MGSTRFFKVAKAKSEEGLIVVKVFVKHDPTLPLEDHKERVEYIKKSLANAVNCLPFQRVE</sequence>
<dbReference type="OrthoDB" id="242910at2759"/>
<dbReference type="GO" id="GO:0071561">
    <property type="term" value="C:nucleus-vacuole junction"/>
    <property type="evidence" value="ECO:0007669"/>
    <property type="project" value="TreeGrafter"/>
</dbReference>
<proteinExistence type="predicted"/>
<accession>A0A4C1SQI7</accession>
<reference evidence="1 2" key="1">
    <citation type="journal article" date="2019" name="Commun. Biol.">
        <title>The bagworm genome reveals a unique fibroin gene that provides high tensile strength.</title>
        <authorList>
            <person name="Kono N."/>
            <person name="Nakamura H."/>
            <person name="Ohtoshi R."/>
            <person name="Tomita M."/>
            <person name="Numata K."/>
            <person name="Arakawa K."/>
        </authorList>
    </citation>
    <scope>NUCLEOTIDE SEQUENCE [LARGE SCALE GENOMIC DNA]</scope>
</reference>
<gene>
    <name evidence="1" type="primary">PIK3R4</name>
    <name evidence="1" type="ORF">EVAR_69770_1</name>
</gene>
<dbReference type="PANTHER" id="PTHR17583:SF0">
    <property type="entry name" value="PHOSPHOINOSITIDE 3-KINASE REGULATORY SUBUNIT 4"/>
    <property type="match status" value="1"/>
</dbReference>
<dbReference type="PANTHER" id="PTHR17583">
    <property type="entry name" value="PHOSPHOINOSITIDE 3-KINASE REGULATORY SUBUNIT 4"/>
    <property type="match status" value="1"/>
</dbReference>
<organism evidence="1 2">
    <name type="scientific">Eumeta variegata</name>
    <name type="common">Bagworm moth</name>
    <name type="synonym">Eumeta japonica</name>
    <dbReference type="NCBI Taxonomy" id="151549"/>
    <lineage>
        <taxon>Eukaryota</taxon>
        <taxon>Metazoa</taxon>
        <taxon>Ecdysozoa</taxon>
        <taxon>Arthropoda</taxon>
        <taxon>Hexapoda</taxon>
        <taxon>Insecta</taxon>
        <taxon>Pterygota</taxon>
        <taxon>Neoptera</taxon>
        <taxon>Endopterygota</taxon>
        <taxon>Lepidoptera</taxon>
        <taxon>Glossata</taxon>
        <taxon>Ditrysia</taxon>
        <taxon>Tineoidea</taxon>
        <taxon>Psychidae</taxon>
        <taxon>Oiketicinae</taxon>
        <taxon>Eumeta</taxon>
    </lineage>
</organism>
<feature type="non-terminal residue" evidence="1">
    <location>
        <position position="60"/>
    </location>
</feature>
<evidence type="ECO:0000313" key="1">
    <source>
        <dbReference type="EMBL" id="GBP04419.1"/>
    </source>
</evidence>
<dbReference type="GO" id="GO:0016236">
    <property type="term" value="P:macroautophagy"/>
    <property type="evidence" value="ECO:0007669"/>
    <property type="project" value="InterPro"/>
</dbReference>
<keyword evidence="2" id="KW-1185">Reference proteome</keyword>
<name>A0A4C1SQI7_EUMVA</name>
<dbReference type="GO" id="GO:0034271">
    <property type="term" value="C:phosphatidylinositol 3-kinase complex, class III, type I"/>
    <property type="evidence" value="ECO:0007669"/>
    <property type="project" value="TreeGrafter"/>
</dbReference>
<dbReference type="GO" id="GO:0005770">
    <property type="term" value="C:late endosome"/>
    <property type="evidence" value="ECO:0007669"/>
    <property type="project" value="TreeGrafter"/>
</dbReference>
<dbReference type="GO" id="GO:0004674">
    <property type="term" value="F:protein serine/threonine kinase activity"/>
    <property type="evidence" value="ECO:0007669"/>
    <property type="project" value="InterPro"/>
</dbReference>
<dbReference type="GO" id="GO:0006623">
    <property type="term" value="P:protein targeting to vacuole"/>
    <property type="evidence" value="ECO:0007669"/>
    <property type="project" value="TreeGrafter"/>
</dbReference>
<comment type="caution">
    <text evidence="1">The sequence shown here is derived from an EMBL/GenBank/DDBJ whole genome shotgun (WGS) entry which is preliminary data.</text>
</comment>
<protein>
    <submittedName>
        <fullName evidence="1">Phosphoinositide 3-kinase regulatory subunit 4</fullName>
    </submittedName>
</protein>
<dbReference type="GO" id="GO:0045324">
    <property type="term" value="P:late endosome to vacuole transport"/>
    <property type="evidence" value="ECO:0007669"/>
    <property type="project" value="InterPro"/>
</dbReference>
<evidence type="ECO:0000313" key="2">
    <source>
        <dbReference type="Proteomes" id="UP000299102"/>
    </source>
</evidence>
<dbReference type="GO" id="GO:0034272">
    <property type="term" value="C:phosphatidylinositol 3-kinase complex, class III, type II"/>
    <property type="evidence" value="ECO:0007669"/>
    <property type="project" value="TreeGrafter"/>
</dbReference>
<dbReference type="InterPro" id="IPR045162">
    <property type="entry name" value="Vps15-like"/>
</dbReference>
<dbReference type="Proteomes" id="UP000299102">
    <property type="component" value="Unassembled WGS sequence"/>
</dbReference>